<dbReference type="eggNOG" id="COG0715">
    <property type="taxonomic scope" value="Bacteria"/>
</dbReference>
<name>A0A0M2PZB9_PROHO</name>
<dbReference type="PROSITE" id="PS00211">
    <property type="entry name" value="ABC_TRANSPORTER_1"/>
    <property type="match status" value="1"/>
</dbReference>
<evidence type="ECO:0000256" key="10">
    <source>
        <dbReference type="ARBA" id="ARBA00023136"/>
    </source>
</evidence>
<dbReference type="CDD" id="cd13553">
    <property type="entry name" value="PBP2_NrtA_CpmA_like"/>
    <property type="match status" value="1"/>
</dbReference>
<dbReference type="GO" id="GO:0016887">
    <property type="term" value="F:ATP hydrolysis activity"/>
    <property type="evidence" value="ECO:0007669"/>
    <property type="project" value="InterPro"/>
</dbReference>
<dbReference type="CDD" id="cd03293">
    <property type="entry name" value="ABC_NrtD_SsuB_transporters"/>
    <property type="match status" value="1"/>
</dbReference>
<dbReference type="InterPro" id="IPR003593">
    <property type="entry name" value="AAA+_ATPase"/>
</dbReference>
<dbReference type="AlphaFoldDB" id="A0A0M2PZB9"/>
<dbReference type="Pfam" id="PF00005">
    <property type="entry name" value="ABC_tran"/>
    <property type="match status" value="1"/>
</dbReference>
<protein>
    <submittedName>
        <fullName evidence="12">Bacitracin ABC transporter ATP-binding protein</fullName>
    </submittedName>
</protein>
<sequence>MSAYVEIDHVDKIFALPDGGEYIALKNIELKIKKGEFVSLIGHSGCGKSTLLNIVAGLDRPTHGGAVLEGREIRKPGPDRMVVFQNYSLLPWKTVRENIALAVDTALSQLPQGERRGIIEENIKAVGLGRAADRYPHELSGGMKQRVAIARALAIRPKVLLLDEPFGALDALTRGNLQEQLMQICQANQVTALMVTHDVDEALLLSDRVVMLTNGPSAHIGQILDIPIERPRHRLEMVKHPSYYSLRNEIIYFLSQQKRAKKHQAPPVAISANSLEKINLQLGFIPLTDCAPLVVAQEKGFFKEFGLSEVTLSREASWKSIGQGVRSGRLDGAHMVAGMPLAMTIGAGGNGATAMITAMVLSRNGNAITLGRKAQEAGVRTAADFKTFLAGSTDHTLAVVHPASMQNLMLRYWLASGGIDPDRDLKIVVIPPPQMVANLKAGNIDGYCVGSPWHSWAIQEDIGYTVANDLDIWPGHPEKVLGLREDWVERHPQTHLALVKALLMACEYCDDPRNRWEIAQILAQPDYLGVEVEYLKPGFVTDYPQGFSATPPSPLAFHAFHNDRANAPGRAEGLWILTQMARWGMTPFPKNWVEILERVRRLDLYGEATRQLGWPDQEPGLSTFTLFDGIPFDPNHPLDYLQQLPLSQPVPIQEIVLDQPDSSLSLVA</sequence>
<dbReference type="GO" id="GO:0005886">
    <property type="term" value="C:plasma membrane"/>
    <property type="evidence" value="ECO:0007669"/>
    <property type="project" value="UniProtKB-SubCell"/>
</dbReference>
<evidence type="ECO:0000256" key="4">
    <source>
        <dbReference type="ARBA" id="ARBA00022475"/>
    </source>
</evidence>
<evidence type="ECO:0000256" key="6">
    <source>
        <dbReference type="ARBA" id="ARBA00022741"/>
    </source>
</evidence>
<evidence type="ECO:0000259" key="11">
    <source>
        <dbReference type="PROSITE" id="PS50893"/>
    </source>
</evidence>
<dbReference type="Proteomes" id="UP000034681">
    <property type="component" value="Unassembled WGS sequence"/>
</dbReference>
<dbReference type="SMART" id="SM00382">
    <property type="entry name" value="AAA"/>
    <property type="match status" value="1"/>
</dbReference>
<evidence type="ECO:0000256" key="5">
    <source>
        <dbReference type="ARBA" id="ARBA00022519"/>
    </source>
</evidence>
<gene>
    <name evidence="12" type="ORF">PROH_12230</name>
</gene>
<dbReference type="InterPro" id="IPR005890">
    <property type="entry name" value="NO3_transporter_ATP-bd-like"/>
</dbReference>
<evidence type="ECO:0000256" key="1">
    <source>
        <dbReference type="ARBA" id="ARBA00004417"/>
    </source>
</evidence>
<comment type="subcellular location">
    <subcellularLocation>
        <location evidence="1">Cell inner membrane</location>
        <topology evidence="1">Peripheral membrane protein</topology>
    </subcellularLocation>
</comment>
<keyword evidence="8" id="KW-1278">Translocase</keyword>
<keyword evidence="6" id="KW-0547">Nucleotide-binding</keyword>
<dbReference type="InterPro" id="IPR003439">
    <property type="entry name" value="ABC_transporter-like_ATP-bd"/>
</dbReference>
<keyword evidence="3" id="KW-0813">Transport</keyword>
<dbReference type="SUPFAM" id="SSF53850">
    <property type="entry name" value="Periplasmic binding protein-like II"/>
    <property type="match status" value="1"/>
</dbReference>
<dbReference type="Pfam" id="PF13379">
    <property type="entry name" value="NMT1_2"/>
    <property type="match status" value="1"/>
</dbReference>
<dbReference type="EMBL" id="AJTX02000004">
    <property type="protein sequence ID" value="KKJ00403.1"/>
    <property type="molecule type" value="Genomic_DNA"/>
</dbReference>
<dbReference type="PANTHER" id="PTHR42781">
    <property type="entry name" value="SPERMIDINE/PUTRESCINE IMPORT ATP-BINDING PROTEIN POTA"/>
    <property type="match status" value="1"/>
</dbReference>
<reference evidence="12" key="1">
    <citation type="submission" date="2012-04" db="EMBL/GenBank/DDBJ databases">
        <authorList>
            <person name="Borisov I.G."/>
            <person name="Ivanikova N.V."/>
            <person name="Pinevich A.V."/>
        </authorList>
    </citation>
    <scope>NUCLEOTIDE SEQUENCE</scope>
    <source>
        <strain evidence="12">CALU 1027</strain>
    </source>
</reference>
<dbReference type="GO" id="GO:0006811">
    <property type="term" value="P:monoatomic ion transport"/>
    <property type="evidence" value="ECO:0007669"/>
    <property type="project" value="UniProtKB-KW"/>
</dbReference>
<dbReference type="NCBIfam" id="TIGR01184">
    <property type="entry name" value="ntrCD"/>
    <property type="match status" value="1"/>
</dbReference>
<keyword evidence="4" id="KW-1003">Cell membrane</keyword>
<dbReference type="STRING" id="317619.GCA_000332315_01236"/>
<feature type="domain" description="ABC transporter" evidence="11">
    <location>
        <begin position="5"/>
        <end position="239"/>
    </location>
</feature>
<dbReference type="GO" id="GO:0005524">
    <property type="term" value="F:ATP binding"/>
    <property type="evidence" value="ECO:0007669"/>
    <property type="project" value="UniProtKB-KW"/>
</dbReference>
<organism evidence="12 13">
    <name type="scientific">Prochlorothrix hollandica PCC 9006 = CALU 1027</name>
    <dbReference type="NCBI Taxonomy" id="317619"/>
    <lineage>
        <taxon>Bacteria</taxon>
        <taxon>Bacillati</taxon>
        <taxon>Cyanobacteriota</taxon>
        <taxon>Cyanophyceae</taxon>
        <taxon>Prochlorotrichales</taxon>
        <taxon>Prochlorotrichaceae</taxon>
        <taxon>Prochlorothrix</taxon>
    </lineage>
</organism>
<dbReference type="PROSITE" id="PS50893">
    <property type="entry name" value="ABC_TRANSPORTER_2"/>
    <property type="match status" value="1"/>
</dbReference>
<evidence type="ECO:0000256" key="7">
    <source>
        <dbReference type="ARBA" id="ARBA00022840"/>
    </source>
</evidence>
<evidence type="ECO:0000256" key="2">
    <source>
        <dbReference type="ARBA" id="ARBA00009440"/>
    </source>
</evidence>
<evidence type="ECO:0000256" key="3">
    <source>
        <dbReference type="ARBA" id="ARBA00022448"/>
    </source>
</evidence>
<comment type="caution">
    <text evidence="12">The sequence shown here is derived from an EMBL/GenBank/DDBJ whole genome shotgun (WGS) entry which is preliminary data.</text>
</comment>
<dbReference type="GO" id="GO:0015112">
    <property type="term" value="F:nitrate transmembrane transporter activity"/>
    <property type="evidence" value="ECO:0007669"/>
    <property type="project" value="InterPro"/>
</dbReference>
<comment type="similarity">
    <text evidence="2">Belongs to the ABC transporter superfamily. Nitrate/nitrite/cyanate uptake transporter (NitT) (TC 3.A.1.16) family.</text>
</comment>
<dbReference type="Gene3D" id="3.40.190.10">
    <property type="entry name" value="Periplasmic binding protein-like II"/>
    <property type="match status" value="2"/>
</dbReference>
<evidence type="ECO:0000256" key="9">
    <source>
        <dbReference type="ARBA" id="ARBA00023065"/>
    </source>
</evidence>
<dbReference type="eggNOG" id="COG1116">
    <property type="taxonomic scope" value="Bacteria"/>
</dbReference>
<evidence type="ECO:0000313" key="13">
    <source>
        <dbReference type="Proteomes" id="UP000034681"/>
    </source>
</evidence>
<dbReference type="OrthoDB" id="568193at2"/>
<accession>A0A0M2PZB9</accession>
<dbReference type="InterPro" id="IPR027417">
    <property type="entry name" value="P-loop_NTPase"/>
</dbReference>
<dbReference type="Gene3D" id="3.40.50.300">
    <property type="entry name" value="P-loop containing nucleotide triphosphate hydrolases"/>
    <property type="match status" value="1"/>
</dbReference>
<keyword evidence="7 12" id="KW-0067">ATP-binding</keyword>
<dbReference type="SUPFAM" id="SSF52540">
    <property type="entry name" value="P-loop containing nucleoside triphosphate hydrolases"/>
    <property type="match status" value="1"/>
</dbReference>
<evidence type="ECO:0000313" key="12">
    <source>
        <dbReference type="EMBL" id="KKJ00403.1"/>
    </source>
</evidence>
<proteinExistence type="inferred from homology"/>
<evidence type="ECO:0000256" key="8">
    <source>
        <dbReference type="ARBA" id="ARBA00022967"/>
    </source>
</evidence>
<keyword evidence="13" id="KW-1185">Reference proteome</keyword>
<dbReference type="RefSeq" id="WP_017711815.1">
    <property type="nucleotide sequence ID" value="NZ_KB235933.1"/>
</dbReference>
<keyword evidence="10" id="KW-0472">Membrane</keyword>
<keyword evidence="9" id="KW-0406">Ion transport</keyword>
<dbReference type="InterPro" id="IPR050093">
    <property type="entry name" value="ABC_SmlMolc_Importer"/>
</dbReference>
<dbReference type="InterPro" id="IPR017871">
    <property type="entry name" value="ABC_transporter-like_CS"/>
</dbReference>
<dbReference type="PANTHER" id="PTHR42781:SF8">
    <property type="entry name" value="BICARBONATE TRANSPORT ATP-BINDING PROTEIN CMPC"/>
    <property type="match status" value="1"/>
</dbReference>
<dbReference type="InterPro" id="IPR044527">
    <property type="entry name" value="NrtA/CpmA_ABC-bd_dom"/>
</dbReference>
<keyword evidence="5" id="KW-0997">Cell inner membrane</keyword>